<feature type="transmembrane region" description="Helical" evidence="10">
    <location>
        <begin position="342"/>
        <end position="370"/>
    </location>
</feature>
<evidence type="ECO:0000256" key="2">
    <source>
        <dbReference type="ARBA" id="ARBA00009848"/>
    </source>
</evidence>
<keyword evidence="7 10" id="KW-0472">Membrane</keyword>
<keyword evidence="5 10" id="KW-1133">Transmembrane helix</keyword>
<dbReference type="Proteomes" id="UP001642540">
    <property type="component" value="Unassembled WGS sequence"/>
</dbReference>
<keyword evidence="8" id="KW-1071">Ligand-gated ion channel</keyword>
<evidence type="ECO:0000256" key="8">
    <source>
        <dbReference type="ARBA" id="ARBA00023286"/>
    </source>
</evidence>
<dbReference type="Gene3D" id="1.10.287.940">
    <property type="entry name" value="atp-gated p2x4 ion channel"/>
    <property type="match status" value="1"/>
</dbReference>
<name>A0ABP1PQV7_9HEXA</name>
<dbReference type="PANTHER" id="PTHR10125">
    <property type="entry name" value="P2X PURINOCEPTOR"/>
    <property type="match status" value="1"/>
</dbReference>
<sequence>MEYFRKTISVFFEYDTPKIVHIKSKRIGITNRLLQILIVSYIIGYAIVWKKGYQETCPVTSAVTTKVKGVVYTNLTRQQLGVGNYSPLYERIWDPTDYTIPTSGGEYGGFFITTNVIITPNQTRGKCPEDFKIEGAICNDDADCPSGQSLPIGNGIFTGKCVEAPRAINKTCEILAWCPVELDEPPLHGKRALLEGAKNFTVLIKNVIEFPKFGAKYKRRNILENSNVTYLQRCIYHAENDPFCPVFRIGDIVAAAGENFSEVAVKGSVFEIEITWDCDLDWNFMEYCRPKYSFERMDSPEALISPGWNFRTAEYHEENRRTLFKNYGIKFLVKVSGQAGKFYLVPLLINLGSGLALLGLATIFCDILVLRCMKNRRYYQDKKYLVIRAPDAFDVLPEDCERNQRDSNDIEGSSGTCAR</sequence>
<evidence type="ECO:0000256" key="5">
    <source>
        <dbReference type="ARBA" id="ARBA00022989"/>
    </source>
</evidence>
<dbReference type="NCBIfam" id="TIGR00863">
    <property type="entry name" value="P2X"/>
    <property type="match status" value="1"/>
</dbReference>
<evidence type="ECO:0000256" key="10">
    <source>
        <dbReference type="SAM" id="Phobius"/>
    </source>
</evidence>
<accession>A0ABP1PQV7</accession>
<evidence type="ECO:0000256" key="1">
    <source>
        <dbReference type="ARBA" id="ARBA00004308"/>
    </source>
</evidence>
<dbReference type="InterPro" id="IPR059116">
    <property type="entry name" value="P2X_receptor"/>
</dbReference>
<reference evidence="11 12" key="1">
    <citation type="submission" date="2024-08" db="EMBL/GenBank/DDBJ databases">
        <authorList>
            <person name="Cucini C."/>
            <person name="Frati F."/>
        </authorList>
    </citation>
    <scope>NUCLEOTIDE SEQUENCE [LARGE SCALE GENOMIC DNA]</scope>
</reference>
<dbReference type="PRINTS" id="PR01307">
    <property type="entry name" value="P2XRECEPTOR"/>
</dbReference>
<organism evidence="11 12">
    <name type="scientific">Orchesella dallaii</name>
    <dbReference type="NCBI Taxonomy" id="48710"/>
    <lineage>
        <taxon>Eukaryota</taxon>
        <taxon>Metazoa</taxon>
        <taxon>Ecdysozoa</taxon>
        <taxon>Arthropoda</taxon>
        <taxon>Hexapoda</taxon>
        <taxon>Collembola</taxon>
        <taxon>Entomobryomorpha</taxon>
        <taxon>Entomobryoidea</taxon>
        <taxon>Orchesellidae</taxon>
        <taxon>Orchesellinae</taxon>
        <taxon>Orchesella</taxon>
    </lineage>
</organism>
<comment type="similarity">
    <text evidence="2">Belongs to the P2X receptor family.</text>
</comment>
<keyword evidence="9" id="KW-0407">Ion channel</keyword>
<proteinExistence type="inferred from homology"/>
<dbReference type="PANTHER" id="PTHR10125:SF31">
    <property type="entry name" value="P2X RECEPTOR E"/>
    <property type="match status" value="1"/>
</dbReference>
<evidence type="ECO:0000256" key="3">
    <source>
        <dbReference type="ARBA" id="ARBA00022448"/>
    </source>
</evidence>
<dbReference type="EMBL" id="CAXLJM020000007">
    <property type="protein sequence ID" value="CAL8073874.1"/>
    <property type="molecule type" value="Genomic_DNA"/>
</dbReference>
<comment type="subcellular location">
    <subcellularLocation>
        <location evidence="1">Endomembrane system</location>
    </subcellularLocation>
</comment>
<keyword evidence="3" id="KW-0813">Transport</keyword>
<protein>
    <recommendedName>
        <fullName evidence="13">ATP receptor</fullName>
    </recommendedName>
</protein>
<evidence type="ECO:0000256" key="6">
    <source>
        <dbReference type="ARBA" id="ARBA00023065"/>
    </source>
</evidence>
<evidence type="ECO:0000313" key="11">
    <source>
        <dbReference type="EMBL" id="CAL8073874.1"/>
    </source>
</evidence>
<dbReference type="PIRSF" id="PIRSF005713">
    <property type="entry name" value="P2X_purinoceptor"/>
    <property type="match status" value="1"/>
</dbReference>
<evidence type="ECO:0008006" key="13">
    <source>
        <dbReference type="Google" id="ProtNLM"/>
    </source>
</evidence>
<dbReference type="InterPro" id="IPR027309">
    <property type="entry name" value="P2X_extracellular_dom_sf"/>
</dbReference>
<comment type="caution">
    <text evidence="11">The sequence shown here is derived from an EMBL/GenBank/DDBJ whole genome shotgun (WGS) entry which is preliminary data.</text>
</comment>
<evidence type="ECO:0000313" key="12">
    <source>
        <dbReference type="Proteomes" id="UP001642540"/>
    </source>
</evidence>
<feature type="transmembrane region" description="Helical" evidence="10">
    <location>
        <begin position="33"/>
        <end position="49"/>
    </location>
</feature>
<gene>
    <name evidence="11" type="ORF">ODALV1_LOCUS2735</name>
</gene>
<dbReference type="Pfam" id="PF00864">
    <property type="entry name" value="P2X_receptor"/>
    <property type="match status" value="1"/>
</dbReference>
<keyword evidence="4 10" id="KW-0812">Transmembrane</keyword>
<keyword evidence="12" id="KW-1185">Reference proteome</keyword>
<evidence type="ECO:0000256" key="9">
    <source>
        <dbReference type="ARBA" id="ARBA00023303"/>
    </source>
</evidence>
<dbReference type="InterPro" id="IPR001429">
    <property type="entry name" value="P2X_purnocptor"/>
</dbReference>
<evidence type="ECO:0000256" key="7">
    <source>
        <dbReference type="ARBA" id="ARBA00023136"/>
    </source>
</evidence>
<dbReference type="Gene3D" id="2.60.490.10">
    <property type="entry name" value="atp-gated p2x4 ion channel domain"/>
    <property type="match status" value="1"/>
</dbReference>
<evidence type="ECO:0000256" key="4">
    <source>
        <dbReference type="ARBA" id="ARBA00022692"/>
    </source>
</evidence>
<keyword evidence="6" id="KW-0406">Ion transport</keyword>